<reference evidence="2 3" key="1">
    <citation type="submission" date="2021-11" db="EMBL/GenBank/DDBJ databases">
        <authorList>
            <person name="Lee D.-H."/>
            <person name="Kim S.-B."/>
        </authorList>
    </citation>
    <scope>NUCLEOTIDE SEQUENCE [LARGE SCALE GENOMIC DNA]</scope>
    <source>
        <strain evidence="2 3">KCTC 52223</strain>
    </source>
</reference>
<proteinExistence type="predicted"/>
<name>A0ABS8KMX7_9HYPH</name>
<evidence type="ECO:0008006" key="4">
    <source>
        <dbReference type="Google" id="ProtNLM"/>
    </source>
</evidence>
<dbReference type="RefSeq" id="WP_230548648.1">
    <property type="nucleotide sequence ID" value="NZ_JAJISD010000001.1"/>
</dbReference>
<dbReference type="InterPro" id="IPR035439">
    <property type="entry name" value="UPF0145_dom_sf"/>
</dbReference>
<evidence type="ECO:0000313" key="3">
    <source>
        <dbReference type="Proteomes" id="UP001198862"/>
    </source>
</evidence>
<keyword evidence="1" id="KW-0732">Signal</keyword>
<evidence type="ECO:0000256" key="1">
    <source>
        <dbReference type="SAM" id="SignalP"/>
    </source>
</evidence>
<keyword evidence="3" id="KW-1185">Reference proteome</keyword>
<dbReference type="InterPro" id="IPR030852">
    <property type="entry name" value="RcsF"/>
</dbReference>
<sequence length="125" mass="13200">MKLSVFAGLLACAVTVSCGPFIPVTKLDKVPPETMTAALNVKIYRAGAETPKVNQYIGQVIGNSCKNLMTDPPPTTNDALLRLRIDAVQKGANAVMDVTCDPAGTDTWGTNCWSSVSCKGVAVRE</sequence>
<dbReference type="Proteomes" id="UP001198862">
    <property type="component" value="Unassembled WGS sequence"/>
</dbReference>
<protein>
    <recommendedName>
        <fullName evidence="4">Lipoprotein</fullName>
    </recommendedName>
</protein>
<accession>A0ABS8KMX7</accession>
<organism evidence="2 3">
    <name type="scientific">Reyranella aquatilis</name>
    <dbReference type="NCBI Taxonomy" id="2035356"/>
    <lineage>
        <taxon>Bacteria</taxon>
        <taxon>Pseudomonadati</taxon>
        <taxon>Pseudomonadota</taxon>
        <taxon>Alphaproteobacteria</taxon>
        <taxon>Hyphomicrobiales</taxon>
        <taxon>Reyranellaceae</taxon>
        <taxon>Reyranella</taxon>
    </lineage>
</organism>
<feature type="signal peptide" evidence="1">
    <location>
        <begin position="1"/>
        <end position="18"/>
    </location>
</feature>
<dbReference type="Pfam" id="PF16358">
    <property type="entry name" value="RcsF"/>
    <property type="match status" value="1"/>
</dbReference>
<comment type="caution">
    <text evidence="2">The sequence shown here is derived from an EMBL/GenBank/DDBJ whole genome shotgun (WGS) entry which is preliminary data.</text>
</comment>
<feature type="chain" id="PRO_5046977843" description="Lipoprotein" evidence="1">
    <location>
        <begin position="19"/>
        <end position="125"/>
    </location>
</feature>
<dbReference type="PROSITE" id="PS51257">
    <property type="entry name" value="PROKAR_LIPOPROTEIN"/>
    <property type="match status" value="1"/>
</dbReference>
<dbReference type="Gene3D" id="3.30.110.70">
    <property type="entry name" value="Hypothetical protein apc22750. Chain B"/>
    <property type="match status" value="1"/>
</dbReference>
<gene>
    <name evidence="2" type="ORF">LJ725_00405</name>
</gene>
<evidence type="ECO:0000313" key="2">
    <source>
        <dbReference type="EMBL" id="MCC8427412.1"/>
    </source>
</evidence>
<dbReference type="SUPFAM" id="SSF117782">
    <property type="entry name" value="YbjQ-like"/>
    <property type="match status" value="1"/>
</dbReference>
<dbReference type="EMBL" id="JAJISD010000001">
    <property type="protein sequence ID" value="MCC8427412.1"/>
    <property type="molecule type" value="Genomic_DNA"/>
</dbReference>